<dbReference type="AlphaFoldDB" id="A0AAD4RZS5"/>
<sequence>MSSSKRQKTTSSQASEDGQQTINIVNGQRIKSLIVASAVCGGQVNLTGEPQSREQLMRQQTQSDSIVLDDKEYRQRVLEEKQRQTQLFSQQPCTQYILSGDVRLGKIRRIMNGKKAERASKKEPMQKVKSTKQVSSTRFAAQKARWASVREKKADMEKMAATSDAVTVQKLDLVPKARVRVSSETLYASLTEEEKYNILLRRGQIKEQVMMGQQDGISIGGNTPIQNKTVRFLYES</sequence>
<accession>A0AAD4RZS5</accession>
<organism evidence="2 3">
    <name type="scientific">Papaver atlanticum</name>
    <dbReference type="NCBI Taxonomy" id="357466"/>
    <lineage>
        <taxon>Eukaryota</taxon>
        <taxon>Viridiplantae</taxon>
        <taxon>Streptophyta</taxon>
        <taxon>Embryophyta</taxon>
        <taxon>Tracheophyta</taxon>
        <taxon>Spermatophyta</taxon>
        <taxon>Magnoliopsida</taxon>
        <taxon>Ranunculales</taxon>
        <taxon>Papaveraceae</taxon>
        <taxon>Papaveroideae</taxon>
        <taxon>Papaver</taxon>
    </lineage>
</organism>
<feature type="compositionally biased region" description="Basic and acidic residues" evidence="1">
    <location>
        <begin position="114"/>
        <end position="126"/>
    </location>
</feature>
<dbReference type="Proteomes" id="UP001202328">
    <property type="component" value="Unassembled WGS sequence"/>
</dbReference>
<name>A0AAD4RZS5_9MAGN</name>
<keyword evidence="3" id="KW-1185">Reference proteome</keyword>
<evidence type="ECO:0000256" key="1">
    <source>
        <dbReference type="SAM" id="MobiDB-lite"/>
    </source>
</evidence>
<comment type="caution">
    <text evidence="2">The sequence shown here is derived from an EMBL/GenBank/DDBJ whole genome shotgun (WGS) entry which is preliminary data.</text>
</comment>
<gene>
    <name evidence="2" type="ORF">MKW98_026700</name>
</gene>
<proteinExistence type="predicted"/>
<feature type="region of interest" description="Disordered" evidence="1">
    <location>
        <begin position="1"/>
        <end position="20"/>
    </location>
</feature>
<protein>
    <submittedName>
        <fullName evidence="2">Uncharacterized protein</fullName>
    </submittedName>
</protein>
<feature type="region of interest" description="Disordered" evidence="1">
    <location>
        <begin position="114"/>
        <end position="134"/>
    </location>
</feature>
<evidence type="ECO:0000313" key="2">
    <source>
        <dbReference type="EMBL" id="KAI3849786.1"/>
    </source>
</evidence>
<dbReference type="EMBL" id="JAJJMB010016078">
    <property type="protein sequence ID" value="KAI3849786.1"/>
    <property type="molecule type" value="Genomic_DNA"/>
</dbReference>
<reference evidence="2" key="1">
    <citation type="submission" date="2022-04" db="EMBL/GenBank/DDBJ databases">
        <title>A functionally conserved STORR gene fusion in Papaver species that diverged 16.8 million years ago.</title>
        <authorList>
            <person name="Catania T."/>
        </authorList>
    </citation>
    <scope>NUCLEOTIDE SEQUENCE</scope>
    <source>
        <strain evidence="2">S-188037</strain>
    </source>
</reference>
<evidence type="ECO:0000313" key="3">
    <source>
        <dbReference type="Proteomes" id="UP001202328"/>
    </source>
</evidence>